<organism evidence="2">
    <name type="scientific">Chelonus inanitus</name>
    <dbReference type="NCBI Taxonomy" id="49201"/>
    <lineage>
        <taxon>Eukaryota</taxon>
        <taxon>Metazoa</taxon>
        <taxon>Ecdysozoa</taxon>
        <taxon>Arthropoda</taxon>
        <taxon>Hexapoda</taxon>
        <taxon>Insecta</taxon>
        <taxon>Pterygota</taxon>
        <taxon>Neoptera</taxon>
        <taxon>Endopterygota</taxon>
        <taxon>Hymenoptera</taxon>
        <taxon>Apocrita</taxon>
        <taxon>Ichneumonoidea</taxon>
        <taxon>Braconidae</taxon>
        <taxon>Cheloninae</taxon>
        <taxon>Chelonus</taxon>
    </lineage>
</organism>
<dbReference type="InterPro" id="IPR032062">
    <property type="entry name" value="DUF4803"/>
</dbReference>
<feature type="chain" id="PRO_5003216541" evidence="1">
    <location>
        <begin position="20"/>
        <end position="383"/>
    </location>
</feature>
<name>E6ZCK2_9HYME</name>
<dbReference type="PANTHER" id="PTHR47890">
    <property type="entry name" value="LD24308P"/>
    <property type="match status" value="1"/>
</dbReference>
<dbReference type="EMBL" id="FN908683">
    <property type="protein sequence ID" value="CBM69271.1"/>
    <property type="molecule type" value="mRNA"/>
</dbReference>
<dbReference type="AlphaFoldDB" id="E6ZCK2"/>
<accession>E6ZCK2</accession>
<dbReference type="PANTHER" id="PTHR47890:SF1">
    <property type="entry name" value="LD24308P"/>
    <property type="match status" value="1"/>
</dbReference>
<proteinExistence type="evidence at transcript level"/>
<feature type="signal peptide" evidence="1">
    <location>
        <begin position="1"/>
        <end position="19"/>
    </location>
</feature>
<evidence type="ECO:0000256" key="1">
    <source>
        <dbReference type="SAM" id="SignalP"/>
    </source>
</evidence>
<protein>
    <submittedName>
        <fullName evidence="2">Venom protein Ci-48a</fullName>
    </submittedName>
</protein>
<evidence type="ECO:0000313" key="2">
    <source>
        <dbReference type="EMBL" id="CBM69271.1"/>
    </source>
</evidence>
<dbReference type="Pfam" id="PF16061">
    <property type="entry name" value="DUF4803"/>
    <property type="match status" value="1"/>
</dbReference>
<keyword evidence="1" id="KW-0732">Signal</keyword>
<sequence length="383" mass="44357">MGQISIIIGLLFVIKCSISADSNLVVIKQDDPDDNSKGFTYDNLDFLSRFTTNAQYFLPIQWYCPQDCSEFTNSGFMYSTYYTYDKIPDNEKCLGRARQCATHKERSPYLESATIQHIWNWLAGGFSTESEYYRLKVQQVRKEICPICRCYCDNSEKPSATAAVCLDKISSDVERGYVVTGARFRIKNRVLRMQIQQGKLIDNQLIDQDTLEWQELGDCKSKKNMSYDYRALQTDDITLPNEYFVTGLSFRHDDVYQRIVLSVYGKKLRDLKNTTIKAVEFWRPSDSRTNLITPNMNIPTVSQLKNKELSQPDKNYITFQLPNFSLNIDDDYNELMPFLDIRDVVSDKEPLKGVGIYWRGQEGYGGFVAFKLFVENYTTSINQ</sequence>
<reference evidence="2" key="1">
    <citation type="journal article" date="2010" name="BMC Genomics">
        <title>The venom composition of the parasitic wasp Chelonus inanitus resolved by combined expressed sequence tags analysis and proteomic approach.</title>
        <authorList>
            <person name="Vincent B."/>
            <person name="Kaeslin M."/>
            <person name="Roth T."/>
            <person name="Heller M."/>
            <person name="Poulain J."/>
            <person name="Cousserans F."/>
            <person name="Schaller J."/>
            <person name="Poirie M."/>
            <person name="Lanzrein B."/>
            <person name="Drezen J.-M."/>
            <person name="Moreau S.J.M."/>
        </authorList>
    </citation>
    <scope>NUCLEOTIDE SEQUENCE</scope>
    <source>
        <tissue evidence="2">Venom glands</tissue>
    </source>
</reference>